<dbReference type="AlphaFoldDB" id="A0A9D2GSH5"/>
<evidence type="ECO:0000313" key="8">
    <source>
        <dbReference type="EMBL" id="HIZ89188.1"/>
    </source>
</evidence>
<dbReference type="Proteomes" id="UP000824176">
    <property type="component" value="Unassembled WGS sequence"/>
</dbReference>
<accession>A0A9D2GSH5</accession>
<evidence type="ECO:0000313" key="9">
    <source>
        <dbReference type="Proteomes" id="UP000824176"/>
    </source>
</evidence>
<dbReference type="PANTHER" id="PTHR30188">
    <property type="entry name" value="ABC TRANSPORTER PERMEASE PROTEIN-RELATED"/>
    <property type="match status" value="1"/>
</dbReference>
<comment type="similarity">
    <text evidence="2 7">Belongs to the MlaE permease family.</text>
</comment>
<comment type="caution">
    <text evidence="8">The sequence shown here is derived from an EMBL/GenBank/DDBJ whole genome shotgun (WGS) entry which is preliminary data.</text>
</comment>
<organism evidence="8 9">
    <name type="scientific">Candidatus Mucispirillum faecigallinarum</name>
    <dbReference type="NCBI Taxonomy" id="2838699"/>
    <lineage>
        <taxon>Bacteria</taxon>
        <taxon>Pseudomonadati</taxon>
        <taxon>Deferribacterota</taxon>
        <taxon>Deferribacteres</taxon>
        <taxon>Deferribacterales</taxon>
        <taxon>Mucispirillaceae</taxon>
        <taxon>Mucispirillum</taxon>
    </lineage>
</organism>
<keyword evidence="5 7" id="KW-1133">Transmembrane helix</keyword>
<dbReference type="InterPro" id="IPR030802">
    <property type="entry name" value="Permease_MalE"/>
</dbReference>
<dbReference type="NCBIfam" id="TIGR00056">
    <property type="entry name" value="MlaE family lipid ABC transporter permease subunit"/>
    <property type="match status" value="1"/>
</dbReference>
<evidence type="ECO:0000256" key="7">
    <source>
        <dbReference type="RuleBase" id="RU362044"/>
    </source>
</evidence>
<evidence type="ECO:0000256" key="6">
    <source>
        <dbReference type="ARBA" id="ARBA00023136"/>
    </source>
</evidence>
<dbReference type="GO" id="GO:0043190">
    <property type="term" value="C:ATP-binding cassette (ABC) transporter complex"/>
    <property type="evidence" value="ECO:0007669"/>
    <property type="project" value="InterPro"/>
</dbReference>
<feature type="transmembrane region" description="Helical" evidence="7">
    <location>
        <begin position="156"/>
        <end position="180"/>
    </location>
</feature>
<proteinExistence type="inferred from homology"/>
<name>A0A9D2GSH5_9BACT</name>
<evidence type="ECO:0000256" key="5">
    <source>
        <dbReference type="ARBA" id="ARBA00022989"/>
    </source>
</evidence>
<dbReference type="Pfam" id="PF02405">
    <property type="entry name" value="MlaE"/>
    <property type="match status" value="1"/>
</dbReference>
<evidence type="ECO:0000256" key="3">
    <source>
        <dbReference type="ARBA" id="ARBA00022448"/>
    </source>
</evidence>
<comment type="subcellular location">
    <subcellularLocation>
        <location evidence="1">Membrane</location>
        <topology evidence="1">Multi-pass membrane protein</topology>
    </subcellularLocation>
</comment>
<evidence type="ECO:0000256" key="2">
    <source>
        <dbReference type="ARBA" id="ARBA00007556"/>
    </source>
</evidence>
<feature type="transmembrane region" description="Helical" evidence="7">
    <location>
        <begin position="89"/>
        <end position="109"/>
    </location>
</feature>
<feature type="transmembrane region" description="Helical" evidence="7">
    <location>
        <begin position="49"/>
        <end position="69"/>
    </location>
</feature>
<sequence>MLRFFEFIGKFVLDIIHMAGKMSILFYETTKGIFKPPFRFGLFIKQIEFIGYKSIPIIILTGIFTGMVFSLQSYKGLNNFGAGEMTSGLIAMAMILELGPVLTGIMVAARAGSAMTAELGTMKVTEQIDALDAMAVDPVHYLAVPRMLAGMFSMPLLNAICIIFGIIGGYIVIVNMMGISSSIYFENMVLYTNIHDIIDSLIKSFVFGIIVVIVSCYNGFNASTGAEGVGKATNVSVVESSVLVCMFDYILTSVLIL</sequence>
<keyword evidence="3" id="KW-0813">Transport</keyword>
<comment type="caution">
    <text evidence="7">Lacks conserved residue(s) required for the propagation of feature annotation.</text>
</comment>
<dbReference type="GO" id="GO:0005548">
    <property type="term" value="F:phospholipid transporter activity"/>
    <property type="evidence" value="ECO:0007669"/>
    <property type="project" value="TreeGrafter"/>
</dbReference>
<evidence type="ECO:0000256" key="4">
    <source>
        <dbReference type="ARBA" id="ARBA00022692"/>
    </source>
</evidence>
<protein>
    <submittedName>
        <fullName evidence="8">ABC transporter permease</fullName>
    </submittedName>
</protein>
<gene>
    <name evidence="8" type="ORF">H9804_04525</name>
</gene>
<evidence type="ECO:0000256" key="1">
    <source>
        <dbReference type="ARBA" id="ARBA00004141"/>
    </source>
</evidence>
<dbReference type="PANTHER" id="PTHR30188:SF4">
    <property type="entry name" value="PROTEIN TRIGALACTOSYLDIACYLGLYCEROL 1, CHLOROPLASTIC"/>
    <property type="match status" value="1"/>
</dbReference>
<feature type="transmembrane region" description="Helical" evidence="7">
    <location>
        <begin position="200"/>
        <end position="220"/>
    </location>
</feature>
<dbReference type="EMBL" id="DXAQ01000071">
    <property type="protein sequence ID" value="HIZ89188.1"/>
    <property type="molecule type" value="Genomic_DNA"/>
</dbReference>
<dbReference type="InterPro" id="IPR003453">
    <property type="entry name" value="ABC_MlaE_roteobac"/>
</dbReference>
<keyword evidence="4 7" id="KW-0812">Transmembrane</keyword>
<reference evidence="8" key="2">
    <citation type="submission" date="2021-04" db="EMBL/GenBank/DDBJ databases">
        <authorList>
            <person name="Gilroy R."/>
        </authorList>
    </citation>
    <scope>NUCLEOTIDE SEQUENCE</scope>
    <source>
        <strain evidence="8">ChiW4-1371</strain>
    </source>
</reference>
<reference evidence="8" key="1">
    <citation type="journal article" date="2021" name="PeerJ">
        <title>Extensive microbial diversity within the chicken gut microbiome revealed by metagenomics and culture.</title>
        <authorList>
            <person name="Gilroy R."/>
            <person name="Ravi A."/>
            <person name="Getino M."/>
            <person name="Pursley I."/>
            <person name="Horton D.L."/>
            <person name="Alikhan N.F."/>
            <person name="Baker D."/>
            <person name="Gharbi K."/>
            <person name="Hall N."/>
            <person name="Watson M."/>
            <person name="Adriaenssens E.M."/>
            <person name="Foster-Nyarko E."/>
            <person name="Jarju S."/>
            <person name="Secka A."/>
            <person name="Antonio M."/>
            <person name="Oren A."/>
            <person name="Chaudhuri R.R."/>
            <person name="La Ragione R."/>
            <person name="Hildebrand F."/>
            <person name="Pallen M.J."/>
        </authorList>
    </citation>
    <scope>NUCLEOTIDE SEQUENCE</scope>
    <source>
        <strain evidence="8">ChiW4-1371</strain>
    </source>
</reference>
<keyword evidence="6 7" id="KW-0472">Membrane</keyword>